<organism evidence="1 2">
    <name type="scientific">Streptomyces halobius</name>
    <dbReference type="NCBI Taxonomy" id="2879846"/>
    <lineage>
        <taxon>Bacteria</taxon>
        <taxon>Bacillati</taxon>
        <taxon>Actinomycetota</taxon>
        <taxon>Actinomycetes</taxon>
        <taxon>Kitasatosporales</taxon>
        <taxon>Streptomycetaceae</taxon>
        <taxon>Streptomyces</taxon>
    </lineage>
</organism>
<evidence type="ECO:0000313" key="2">
    <source>
        <dbReference type="Proteomes" id="UP000830115"/>
    </source>
</evidence>
<dbReference type="Pfam" id="PF19746">
    <property type="entry name" value="DUF6233"/>
    <property type="match status" value="1"/>
</dbReference>
<protein>
    <submittedName>
        <fullName evidence="1">DUF6233 domain-containing protein</fullName>
    </submittedName>
</protein>
<dbReference type="RefSeq" id="WP_248868601.1">
    <property type="nucleotide sequence ID" value="NZ_CP086322.1"/>
</dbReference>
<dbReference type="EMBL" id="CP086322">
    <property type="protein sequence ID" value="UQA97631.1"/>
    <property type="molecule type" value="Genomic_DNA"/>
</dbReference>
<name>A0ABY4MMK4_9ACTN</name>
<dbReference type="InterPro" id="IPR046200">
    <property type="entry name" value="DUF6233"/>
</dbReference>
<evidence type="ECO:0000313" key="1">
    <source>
        <dbReference type="EMBL" id="UQA97631.1"/>
    </source>
</evidence>
<sequence length="23" mass="2502">MRALTEGVDPCVLCRPDTELGIL</sequence>
<accession>A0ABY4MMK4</accession>
<dbReference type="Proteomes" id="UP000830115">
    <property type="component" value="Chromosome"/>
</dbReference>
<keyword evidence="2" id="KW-1185">Reference proteome</keyword>
<gene>
    <name evidence="1" type="ORF">K9S39_05910</name>
</gene>
<proteinExistence type="predicted"/>
<reference evidence="1" key="1">
    <citation type="submission" date="2021-10" db="EMBL/GenBank/DDBJ databases">
        <title>Streptomyces nigrumlapis sp.nov.,an antimicrobial producing actinobacterium isolated from Black Gobi rocks.</title>
        <authorList>
            <person name="Wen Y."/>
            <person name="Zhang W."/>
            <person name="Liu X.G."/>
        </authorList>
    </citation>
    <scope>NUCLEOTIDE SEQUENCE</scope>
    <source>
        <strain evidence="1">ST13-2-2</strain>
    </source>
</reference>